<sequence>MIVVEVNPARSASPPSLVTVDHPGSTSLLQIPDDAKGSDGTRTAKQFFAVHQEWVGYVFLRAVSLTVSSELEMKDAVSLIRPVAEFVDGYASVPRTQHKAMRREPATPINLATRSFRRGERFDVSLRGRVHVPITCASDASRS</sequence>
<proteinExistence type="predicted"/>
<dbReference type="AlphaFoldDB" id="A0A4C1SXB0"/>
<evidence type="ECO:0000313" key="1">
    <source>
        <dbReference type="EMBL" id="GBP05917.1"/>
    </source>
</evidence>
<protein>
    <submittedName>
        <fullName evidence="1">Uncharacterized protein</fullName>
    </submittedName>
</protein>
<dbReference type="Proteomes" id="UP000299102">
    <property type="component" value="Unassembled WGS sequence"/>
</dbReference>
<name>A0A4C1SXB0_EUMVA</name>
<dbReference type="EMBL" id="BGZK01000020">
    <property type="protein sequence ID" value="GBP05917.1"/>
    <property type="molecule type" value="Genomic_DNA"/>
</dbReference>
<keyword evidence="2" id="KW-1185">Reference proteome</keyword>
<organism evidence="1 2">
    <name type="scientific">Eumeta variegata</name>
    <name type="common">Bagworm moth</name>
    <name type="synonym">Eumeta japonica</name>
    <dbReference type="NCBI Taxonomy" id="151549"/>
    <lineage>
        <taxon>Eukaryota</taxon>
        <taxon>Metazoa</taxon>
        <taxon>Ecdysozoa</taxon>
        <taxon>Arthropoda</taxon>
        <taxon>Hexapoda</taxon>
        <taxon>Insecta</taxon>
        <taxon>Pterygota</taxon>
        <taxon>Neoptera</taxon>
        <taxon>Endopterygota</taxon>
        <taxon>Lepidoptera</taxon>
        <taxon>Glossata</taxon>
        <taxon>Ditrysia</taxon>
        <taxon>Tineoidea</taxon>
        <taxon>Psychidae</taxon>
        <taxon>Oiketicinae</taxon>
        <taxon>Eumeta</taxon>
    </lineage>
</organism>
<gene>
    <name evidence="1" type="ORF">EVAR_3200_1</name>
</gene>
<reference evidence="1 2" key="1">
    <citation type="journal article" date="2019" name="Commun. Biol.">
        <title>The bagworm genome reveals a unique fibroin gene that provides high tensile strength.</title>
        <authorList>
            <person name="Kono N."/>
            <person name="Nakamura H."/>
            <person name="Ohtoshi R."/>
            <person name="Tomita M."/>
            <person name="Numata K."/>
            <person name="Arakawa K."/>
        </authorList>
    </citation>
    <scope>NUCLEOTIDE SEQUENCE [LARGE SCALE GENOMIC DNA]</scope>
</reference>
<evidence type="ECO:0000313" key="2">
    <source>
        <dbReference type="Proteomes" id="UP000299102"/>
    </source>
</evidence>
<accession>A0A4C1SXB0</accession>
<comment type="caution">
    <text evidence="1">The sequence shown here is derived from an EMBL/GenBank/DDBJ whole genome shotgun (WGS) entry which is preliminary data.</text>
</comment>